<dbReference type="PANTHER" id="PTHR11365:SF23">
    <property type="entry name" value="HYPOTHETICAL 5-OXOPROLINASE (EUROFUNG)-RELATED"/>
    <property type="match status" value="1"/>
</dbReference>
<dbReference type="Proteomes" id="UP001195963">
    <property type="component" value="Unassembled WGS sequence"/>
</dbReference>
<comment type="caution">
    <text evidence="2">The sequence shown here is derived from an EMBL/GenBank/DDBJ whole genome shotgun (WGS) entry which is preliminary data.</text>
</comment>
<gene>
    <name evidence="2" type="ORF">K0625_02330</name>
</gene>
<dbReference type="EMBL" id="JAHZST010000002">
    <property type="protein sequence ID" value="MBW8182492.1"/>
    <property type="molecule type" value="Genomic_DNA"/>
</dbReference>
<dbReference type="PANTHER" id="PTHR11365">
    <property type="entry name" value="5-OXOPROLINASE RELATED"/>
    <property type="match status" value="1"/>
</dbReference>
<name>A0ABS7DYQ9_9GAMM</name>
<dbReference type="RefSeq" id="WP_220108192.1">
    <property type="nucleotide sequence ID" value="NZ_JAHZST010000002.1"/>
</dbReference>
<dbReference type="InterPro" id="IPR045079">
    <property type="entry name" value="Oxoprolinase-like"/>
</dbReference>
<accession>A0ABS7DYQ9</accession>
<evidence type="ECO:0000313" key="2">
    <source>
        <dbReference type="EMBL" id="MBW8182492.1"/>
    </source>
</evidence>
<feature type="domain" description="Hydantoinase B/oxoprolinase" evidence="1">
    <location>
        <begin position="5"/>
        <end position="521"/>
    </location>
</feature>
<dbReference type="Pfam" id="PF02538">
    <property type="entry name" value="Hydantoinase_B"/>
    <property type="match status" value="1"/>
</dbReference>
<evidence type="ECO:0000313" key="3">
    <source>
        <dbReference type="Proteomes" id="UP001195963"/>
    </source>
</evidence>
<sequence length="558" mass="60232">MFNDDPITLEIIQNSLRSISDEMFYTIAKTAMSPIIYEVLDMATAITDPKGELASAGAGIPAFVGALDKSVKAIINKFKPEDINDGDIFITNDPYYGGVTHLNDVVLIKPVFMEGELLAWAVNIAHWNDVSGKSPGSMSVDATEIYQEGIRIPAVKLFVNDEPILSVFDMLTANSRMPEFLKGDLWAQISALRLGGIRILSLVNKYGRSSYVHAVENYLELGQAMAEKAIKALPDGQYEIDEAQDDGSHLSVAIEVSGSKLVIDLTQAPIQSPLPINLSKDGTMLACQMALMGLIGDRQLANGGCFRVLDVKTRSGSIYDVQAPGPCGIYFETMIRLNDLIWRCLAEKVTDTLPSGNFSSICATIMGGKHPDTGLHYSIIEPEIGGWGAGDGFDGANAMFCAMHGDTFNCPAEIAETRYGVTVGQVALNDEDAGAGEYRGGKGVVIDYVIRSDNSFLTCAYTRNKIAPWGLNKGEDGSVNRVEVIRTNGEIEVHAMASEVTLDTDDIVRVITANGAGFGDPKKRKTAALVDDINNGYVSLEYAKAKYGFDVTHGGSYE</sequence>
<keyword evidence="3" id="KW-1185">Reference proteome</keyword>
<evidence type="ECO:0000259" key="1">
    <source>
        <dbReference type="Pfam" id="PF02538"/>
    </source>
</evidence>
<organism evidence="2 3">
    <name type="scientific">Shewanella nanhaiensis</name>
    <dbReference type="NCBI Taxonomy" id="2864872"/>
    <lineage>
        <taxon>Bacteria</taxon>
        <taxon>Pseudomonadati</taxon>
        <taxon>Pseudomonadota</taxon>
        <taxon>Gammaproteobacteria</taxon>
        <taxon>Alteromonadales</taxon>
        <taxon>Shewanellaceae</taxon>
        <taxon>Shewanella</taxon>
    </lineage>
</organism>
<reference evidence="2 3" key="1">
    <citation type="submission" date="2021-07" db="EMBL/GenBank/DDBJ databases">
        <title>Shewanella sp. nov, isolated from SCS.</title>
        <authorList>
            <person name="Cao W.R."/>
        </authorList>
    </citation>
    <scope>NUCLEOTIDE SEQUENCE [LARGE SCALE GENOMIC DNA]</scope>
    <source>
        <strain evidence="2 3">NR704-98</strain>
    </source>
</reference>
<protein>
    <submittedName>
        <fullName evidence="2">Hydantoinase B/oxoprolinase family protein</fullName>
    </submittedName>
</protein>
<dbReference type="InterPro" id="IPR003692">
    <property type="entry name" value="Hydantoinase_B"/>
</dbReference>
<proteinExistence type="predicted"/>